<evidence type="ECO:0000256" key="1">
    <source>
        <dbReference type="ARBA" id="ARBA00004141"/>
    </source>
</evidence>
<keyword evidence="2 6" id="KW-0812">Transmembrane</keyword>
<accession>A0ABN9LL71</accession>
<evidence type="ECO:0000256" key="4">
    <source>
        <dbReference type="ARBA" id="ARBA00023136"/>
    </source>
</evidence>
<organism evidence="7 8">
    <name type="scientific">Ranitomeya imitator</name>
    <name type="common">mimic poison frog</name>
    <dbReference type="NCBI Taxonomy" id="111125"/>
    <lineage>
        <taxon>Eukaryota</taxon>
        <taxon>Metazoa</taxon>
        <taxon>Chordata</taxon>
        <taxon>Craniata</taxon>
        <taxon>Vertebrata</taxon>
        <taxon>Euteleostomi</taxon>
        <taxon>Amphibia</taxon>
        <taxon>Batrachia</taxon>
        <taxon>Anura</taxon>
        <taxon>Neobatrachia</taxon>
        <taxon>Hyloidea</taxon>
        <taxon>Dendrobatidae</taxon>
        <taxon>Dendrobatinae</taxon>
        <taxon>Ranitomeya</taxon>
    </lineage>
</organism>
<name>A0ABN9LL71_9NEOB</name>
<dbReference type="Pfam" id="PF00335">
    <property type="entry name" value="Tetraspanin"/>
    <property type="match status" value="1"/>
</dbReference>
<feature type="transmembrane region" description="Helical" evidence="6">
    <location>
        <begin position="137"/>
        <end position="157"/>
    </location>
</feature>
<gene>
    <name evidence="7" type="ORF">RIMI_LOCUS10553205</name>
</gene>
<dbReference type="InterPro" id="IPR018499">
    <property type="entry name" value="Tetraspanin/Peripherin"/>
</dbReference>
<feature type="transmembrane region" description="Helical" evidence="6">
    <location>
        <begin position="163"/>
        <end position="188"/>
    </location>
</feature>
<evidence type="ECO:0000256" key="3">
    <source>
        <dbReference type="ARBA" id="ARBA00022989"/>
    </source>
</evidence>
<evidence type="ECO:0000313" key="8">
    <source>
        <dbReference type="Proteomes" id="UP001176940"/>
    </source>
</evidence>
<sequence length="240" mass="26494">MTSRSCDRDVITGPAFIPTLGLEAAACTAHRRQDFKRPLEEPVPLCTRCESAECEAEFNVSLLSESAFINDQTEATCAMTVSLFLAVLSYCSSSCSSLVFWQLGGCGILGVGIWLAVTQGNFATLSSSFPSLSAANLLIATGTIVMIVGFLGCIGAIKENKYLLLSFFILLLIIFLLEFIVVTLFFIYTDKEKWSKLQKNKTKQCFQTSNNAKKTSSESFRNNNTNVLTCEEIRNQYFVE</sequence>
<reference evidence="7" key="1">
    <citation type="submission" date="2023-07" db="EMBL/GenBank/DDBJ databases">
        <authorList>
            <person name="Stuckert A."/>
        </authorList>
    </citation>
    <scope>NUCLEOTIDE SEQUENCE</scope>
</reference>
<dbReference type="PRINTS" id="PR00259">
    <property type="entry name" value="TMFOUR"/>
</dbReference>
<dbReference type="PANTHER" id="PTHR19282:SF40">
    <property type="entry name" value="TETRASPANIN-4"/>
    <property type="match status" value="1"/>
</dbReference>
<comment type="subcellular location">
    <subcellularLocation>
        <location evidence="1">Membrane</location>
        <topology evidence="1">Multi-pass membrane protein</topology>
    </subcellularLocation>
</comment>
<keyword evidence="3 6" id="KW-1133">Transmembrane helix</keyword>
<dbReference type="PANTHER" id="PTHR19282">
    <property type="entry name" value="TETRASPANIN"/>
    <property type="match status" value="1"/>
</dbReference>
<evidence type="ECO:0000256" key="5">
    <source>
        <dbReference type="ARBA" id="ARBA00023180"/>
    </source>
</evidence>
<evidence type="ECO:0000313" key="7">
    <source>
        <dbReference type="EMBL" id="CAJ0944721.1"/>
    </source>
</evidence>
<protein>
    <submittedName>
        <fullName evidence="7">Uncharacterized protein</fullName>
    </submittedName>
</protein>
<keyword evidence="8" id="KW-1185">Reference proteome</keyword>
<proteinExistence type="predicted"/>
<feature type="transmembrane region" description="Helical" evidence="6">
    <location>
        <begin position="98"/>
        <end position="117"/>
    </location>
</feature>
<dbReference type="EMBL" id="CAUEEQ010022909">
    <property type="protein sequence ID" value="CAJ0944721.1"/>
    <property type="molecule type" value="Genomic_DNA"/>
</dbReference>
<dbReference type="Proteomes" id="UP001176940">
    <property type="component" value="Unassembled WGS sequence"/>
</dbReference>
<evidence type="ECO:0000256" key="2">
    <source>
        <dbReference type="ARBA" id="ARBA00022692"/>
    </source>
</evidence>
<keyword evidence="4 6" id="KW-0472">Membrane</keyword>
<comment type="caution">
    <text evidence="7">The sequence shown here is derived from an EMBL/GenBank/DDBJ whole genome shotgun (WGS) entry which is preliminary data.</text>
</comment>
<keyword evidence="5" id="KW-0325">Glycoprotein</keyword>
<evidence type="ECO:0000256" key="6">
    <source>
        <dbReference type="SAM" id="Phobius"/>
    </source>
</evidence>